<reference evidence="11" key="1">
    <citation type="submission" date="2023-04" db="EMBL/GenBank/DDBJ databases">
        <authorList>
            <person name="Vijverberg K."/>
            <person name="Xiong W."/>
            <person name="Schranz E."/>
        </authorList>
    </citation>
    <scope>NUCLEOTIDE SEQUENCE</scope>
</reference>
<evidence type="ECO:0000256" key="10">
    <source>
        <dbReference type="SAM" id="Phobius"/>
    </source>
</evidence>
<keyword evidence="3" id="KW-0433">Leucine-rich repeat</keyword>
<dbReference type="InterPro" id="IPR032675">
    <property type="entry name" value="LRR_dom_sf"/>
</dbReference>
<proteinExistence type="inferred from homology"/>
<dbReference type="EMBL" id="OX465082">
    <property type="protein sequence ID" value="CAI9290209.1"/>
    <property type="molecule type" value="Genomic_DNA"/>
</dbReference>
<dbReference type="PANTHER" id="PTHR48063:SF103">
    <property type="entry name" value="LEUCINE-RICH RECEPTOR-LIKE KINASE FAMILY PROTEIN"/>
    <property type="match status" value="1"/>
</dbReference>
<dbReference type="FunFam" id="3.80.10.10:FF:000111">
    <property type="entry name" value="LRR receptor-like serine/threonine-protein kinase ERECTA"/>
    <property type="match status" value="1"/>
</dbReference>
<dbReference type="Gene3D" id="3.80.10.10">
    <property type="entry name" value="Ribonuclease Inhibitor"/>
    <property type="match status" value="1"/>
</dbReference>
<evidence type="ECO:0000256" key="5">
    <source>
        <dbReference type="ARBA" id="ARBA00022729"/>
    </source>
</evidence>
<keyword evidence="9" id="KW-0325">Glycoprotein</keyword>
<keyword evidence="5" id="KW-0732">Signal</keyword>
<dbReference type="InterPro" id="IPR001611">
    <property type="entry name" value="Leu-rich_rpt"/>
</dbReference>
<evidence type="ECO:0000256" key="2">
    <source>
        <dbReference type="ARBA" id="ARBA00009592"/>
    </source>
</evidence>
<dbReference type="Proteomes" id="UP001177003">
    <property type="component" value="Chromosome 6"/>
</dbReference>
<evidence type="ECO:0000313" key="12">
    <source>
        <dbReference type="Proteomes" id="UP001177003"/>
    </source>
</evidence>
<evidence type="ECO:0000256" key="6">
    <source>
        <dbReference type="ARBA" id="ARBA00022737"/>
    </source>
</evidence>
<dbReference type="AlphaFoldDB" id="A0AA35ZDM1"/>
<dbReference type="Pfam" id="PF13855">
    <property type="entry name" value="LRR_8"/>
    <property type="match status" value="1"/>
</dbReference>
<evidence type="ECO:0000256" key="1">
    <source>
        <dbReference type="ARBA" id="ARBA00004479"/>
    </source>
</evidence>
<evidence type="ECO:0000256" key="9">
    <source>
        <dbReference type="ARBA" id="ARBA00023180"/>
    </source>
</evidence>
<keyword evidence="8 10" id="KW-0472">Membrane</keyword>
<sequence length="220" mass="25010">MMEWKGYERELTSTLRLLKSIDLSSNHLTGQIPSEVTNLYGLHTLNLSNNGLLGEIPEKIGQLKQLETLDLSSNNLSGEMPLSMSSMHFLNHLDVSYNNLSGRIPSSTQLQSIDPSRYIGNPRLCGRPLTKKCHGDDESEVPHVIGEREDGGEDTDEVWGWFFIGGGTGFVTGFWIAYGALLLNRRGRHAFFHFYDRCKDFVYVKVMVFFAKLRRVEEHR</sequence>
<keyword evidence="4 10" id="KW-0812">Transmembrane</keyword>
<keyword evidence="7 10" id="KW-1133">Transmembrane helix</keyword>
<evidence type="ECO:0000256" key="8">
    <source>
        <dbReference type="ARBA" id="ARBA00023136"/>
    </source>
</evidence>
<evidence type="ECO:0000313" key="11">
    <source>
        <dbReference type="EMBL" id="CAI9290209.1"/>
    </source>
</evidence>
<keyword evidence="6" id="KW-0677">Repeat</keyword>
<name>A0AA35ZDM1_LACSI</name>
<comment type="subcellular location">
    <subcellularLocation>
        <location evidence="1">Membrane</location>
        <topology evidence="1">Single-pass type I membrane protein</topology>
    </subcellularLocation>
</comment>
<evidence type="ECO:0000256" key="7">
    <source>
        <dbReference type="ARBA" id="ARBA00022989"/>
    </source>
</evidence>
<dbReference type="Pfam" id="PF00560">
    <property type="entry name" value="LRR_1"/>
    <property type="match status" value="1"/>
</dbReference>
<accession>A0AA35ZDM1</accession>
<evidence type="ECO:0000256" key="3">
    <source>
        <dbReference type="ARBA" id="ARBA00022614"/>
    </source>
</evidence>
<organism evidence="11 12">
    <name type="scientific">Lactuca saligna</name>
    <name type="common">Willowleaf lettuce</name>
    <dbReference type="NCBI Taxonomy" id="75948"/>
    <lineage>
        <taxon>Eukaryota</taxon>
        <taxon>Viridiplantae</taxon>
        <taxon>Streptophyta</taxon>
        <taxon>Embryophyta</taxon>
        <taxon>Tracheophyta</taxon>
        <taxon>Spermatophyta</taxon>
        <taxon>Magnoliopsida</taxon>
        <taxon>eudicotyledons</taxon>
        <taxon>Gunneridae</taxon>
        <taxon>Pentapetalae</taxon>
        <taxon>asterids</taxon>
        <taxon>campanulids</taxon>
        <taxon>Asterales</taxon>
        <taxon>Asteraceae</taxon>
        <taxon>Cichorioideae</taxon>
        <taxon>Cichorieae</taxon>
        <taxon>Lactucinae</taxon>
        <taxon>Lactuca</taxon>
    </lineage>
</organism>
<dbReference type="SUPFAM" id="SSF52058">
    <property type="entry name" value="L domain-like"/>
    <property type="match status" value="1"/>
</dbReference>
<evidence type="ECO:0000256" key="4">
    <source>
        <dbReference type="ARBA" id="ARBA00022692"/>
    </source>
</evidence>
<dbReference type="PRINTS" id="PR00019">
    <property type="entry name" value="LEURICHRPT"/>
</dbReference>
<gene>
    <name evidence="11" type="ORF">LSALG_LOCUS29415</name>
</gene>
<feature type="transmembrane region" description="Helical" evidence="10">
    <location>
        <begin position="158"/>
        <end position="183"/>
    </location>
</feature>
<protein>
    <recommendedName>
        <fullName evidence="13">Leucine-rich repeat domain, L domain-like protein</fullName>
    </recommendedName>
</protein>
<dbReference type="PANTHER" id="PTHR48063">
    <property type="entry name" value="LRR RECEPTOR-LIKE KINASE"/>
    <property type="match status" value="1"/>
</dbReference>
<dbReference type="InterPro" id="IPR046956">
    <property type="entry name" value="RLP23-like"/>
</dbReference>
<comment type="similarity">
    <text evidence="2">Belongs to the RLP family.</text>
</comment>
<keyword evidence="12" id="KW-1185">Reference proteome</keyword>
<evidence type="ECO:0008006" key="13">
    <source>
        <dbReference type="Google" id="ProtNLM"/>
    </source>
</evidence>
<dbReference type="GO" id="GO:0016020">
    <property type="term" value="C:membrane"/>
    <property type="evidence" value="ECO:0007669"/>
    <property type="project" value="UniProtKB-SubCell"/>
</dbReference>